<dbReference type="AlphaFoldDB" id="V6LEH0"/>
<proteinExistence type="predicted"/>
<feature type="transmembrane region" description="Helical" evidence="1">
    <location>
        <begin position="22"/>
        <end position="45"/>
    </location>
</feature>
<gene>
    <name evidence="2" type="ORF">SS50377_17506</name>
</gene>
<organism evidence="2">
    <name type="scientific">Spironucleus salmonicida</name>
    <dbReference type="NCBI Taxonomy" id="348837"/>
    <lineage>
        <taxon>Eukaryota</taxon>
        <taxon>Metamonada</taxon>
        <taxon>Diplomonadida</taxon>
        <taxon>Hexamitidae</taxon>
        <taxon>Hexamitinae</taxon>
        <taxon>Spironucleus</taxon>
    </lineage>
</organism>
<evidence type="ECO:0008006" key="3">
    <source>
        <dbReference type="Google" id="ProtNLM"/>
    </source>
</evidence>
<sequence length="63" mass="6395">MIGEFCIGGVQEDLNSSLSGGAVAGIVIAIIVVIGGIGGGVFWYIKKSKTQLKNVGQGGVMQE</sequence>
<keyword evidence="1" id="KW-1133">Transmembrane helix</keyword>
<dbReference type="EMBL" id="KI546152">
    <property type="protein sequence ID" value="EST42882.1"/>
    <property type="molecule type" value="Genomic_DNA"/>
</dbReference>
<evidence type="ECO:0000313" key="2">
    <source>
        <dbReference type="EMBL" id="EST42882.1"/>
    </source>
</evidence>
<reference evidence="2" key="1">
    <citation type="journal article" date="2014" name="PLoS Genet.">
        <title>The Genome of Spironucleus salmonicida Highlights a Fish Pathogen Adapted to Fluctuating Environments.</title>
        <authorList>
            <person name="Xu F."/>
            <person name="Jerlstrom-Hultqvist J."/>
            <person name="Einarsson E."/>
            <person name="Astvaldsson A."/>
            <person name="Svard S.G."/>
            <person name="Andersson J.O."/>
        </authorList>
    </citation>
    <scope>NUCLEOTIDE SEQUENCE</scope>
</reference>
<accession>V6LEH0</accession>
<keyword evidence="1" id="KW-0812">Transmembrane</keyword>
<name>V6LEH0_9EUKA</name>
<keyword evidence="1" id="KW-0472">Membrane</keyword>
<protein>
    <recommendedName>
        <fullName evidence="3">Cysteine-rich membrane protein 2</fullName>
    </recommendedName>
</protein>
<evidence type="ECO:0000256" key="1">
    <source>
        <dbReference type="SAM" id="Phobius"/>
    </source>
</evidence>